<accession>A0A0A2WPG4</accession>
<feature type="transmembrane region" description="Helical" evidence="1">
    <location>
        <begin position="403"/>
        <end position="421"/>
    </location>
</feature>
<feature type="transmembrane region" description="Helical" evidence="1">
    <location>
        <begin position="205"/>
        <end position="233"/>
    </location>
</feature>
<keyword evidence="1" id="KW-1133">Transmembrane helix</keyword>
<dbReference type="RefSeq" id="WP_038063841.1">
    <property type="nucleotide sequence ID" value="NZ_JPSL02000039.1"/>
</dbReference>
<gene>
    <name evidence="2" type="ORF">THFILI_07790</name>
</gene>
<feature type="transmembrane region" description="Helical" evidence="1">
    <location>
        <begin position="311"/>
        <end position="332"/>
    </location>
</feature>
<protein>
    <submittedName>
        <fullName evidence="2">Amino acid transporter</fullName>
    </submittedName>
</protein>
<feature type="transmembrane region" description="Helical" evidence="1">
    <location>
        <begin position="135"/>
        <end position="153"/>
    </location>
</feature>
<evidence type="ECO:0000313" key="3">
    <source>
        <dbReference type="Proteomes" id="UP000030364"/>
    </source>
</evidence>
<keyword evidence="1" id="KW-0472">Membrane</keyword>
<sequence length="627" mass="68759">MKPALRAARPEPQHPWWQVMCLTGVDYFSTLGYQPGIAFLAAGLLSPLATLALVAFTFLGALPVYWKVAEKSPNGEGSLALLTQLYRGWRGKLITLVVLGFMATDFIITITLSAADAATHLVENPLVPPWMDHRLAVTLGLVLLLGFVFYLGFREAIAVAVPLVFSYLALNAVVVAATLPYTGGFPRLEAWWDAVQKLYLTPQSLALAVLIAFPKLALGLSGFETGVAVMPLVRGCPEDSPEKPLCRIANTRKLLLTAAMLMGALLLASAWVTTVLIPKEAFAEGGPANGRALAYLAHQYLGEGFGTLYDLVTILMLWFAGASAMAGLLTIVPRYLPRYGMAPEWARATRPLVLFFTLVSVAVTAVFKADVNAQAAAYATGVLVVMTSAAYAIYLTSRPAERPFYGTVLLVFLYTLVANVLERPDGVKIAAFFIALTLLVSFTSRALRAFELRVDRVVFDPLAQAFLEGMRSQVAAQGERPEAPVRLIAHHRRWGTFAEYLEKEKRIRDLFRFPSQDPFFFLEVGVLDPSEFSRELRVRGVELGAYRILRTEGASVPNALAALLLHIRDETGKPPRIYFEWPEASPFQAAVDFLLFGEGDVPTLTREILRRAEPDPARRPLVYVGGP</sequence>
<evidence type="ECO:0000313" key="2">
    <source>
        <dbReference type="EMBL" id="KGQ22076.2"/>
    </source>
</evidence>
<keyword evidence="1" id="KW-0812">Transmembrane</keyword>
<name>A0A0A2WPG4_THEFI</name>
<dbReference type="AlphaFoldDB" id="A0A0A2WPG4"/>
<organism evidence="2 3">
    <name type="scientific">Thermus filiformis</name>
    <dbReference type="NCBI Taxonomy" id="276"/>
    <lineage>
        <taxon>Bacteria</taxon>
        <taxon>Thermotogati</taxon>
        <taxon>Deinococcota</taxon>
        <taxon>Deinococci</taxon>
        <taxon>Thermales</taxon>
        <taxon>Thermaceae</taxon>
        <taxon>Thermus</taxon>
    </lineage>
</organism>
<feature type="transmembrane region" description="Helical" evidence="1">
    <location>
        <begin position="352"/>
        <end position="369"/>
    </location>
</feature>
<dbReference type="Proteomes" id="UP000030364">
    <property type="component" value="Unassembled WGS sequence"/>
</dbReference>
<evidence type="ECO:0000256" key="1">
    <source>
        <dbReference type="SAM" id="Phobius"/>
    </source>
</evidence>
<feature type="transmembrane region" description="Helical" evidence="1">
    <location>
        <begin position="93"/>
        <end position="115"/>
    </location>
</feature>
<dbReference type="OrthoDB" id="232755at2"/>
<proteinExistence type="predicted"/>
<dbReference type="Gene3D" id="1.20.1740.10">
    <property type="entry name" value="Amino acid/polyamine transporter I"/>
    <property type="match status" value="1"/>
</dbReference>
<comment type="caution">
    <text evidence="2">The sequence shown here is derived from an EMBL/GenBank/DDBJ whole genome shotgun (WGS) entry which is preliminary data.</text>
</comment>
<dbReference type="STRING" id="276.THFILI_07790"/>
<feature type="transmembrane region" description="Helical" evidence="1">
    <location>
        <begin position="427"/>
        <end position="447"/>
    </location>
</feature>
<reference evidence="2 3" key="1">
    <citation type="journal article" date="2015" name="Genome Announc.">
        <title>Draft Genome Sequence of the Thermophile Thermus filiformis ATCC 43280, Producer of Carotenoid-(Di)glucoside-Branched Fatty Acid (Di)esters and Source of Hyperthermostable Enzymes of Biotechnological Interest.</title>
        <authorList>
            <person name="Mandelli F."/>
            <person name="Oliveira Ramires B."/>
            <person name="Couger M.B."/>
            <person name="Paixao D.A."/>
            <person name="Camilo C.M."/>
            <person name="Polikarpov I."/>
            <person name="Prade R."/>
            <person name="Riano-Pachon D.M."/>
            <person name="Squina F.M."/>
        </authorList>
    </citation>
    <scope>NUCLEOTIDE SEQUENCE [LARGE SCALE GENOMIC DNA]</scope>
    <source>
        <strain evidence="2 3">ATCC 43280</strain>
    </source>
</reference>
<feature type="transmembrane region" description="Helical" evidence="1">
    <location>
        <begin position="375"/>
        <end position="396"/>
    </location>
</feature>
<feature type="transmembrane region" description="Helical" evidence="1">
    <location>
        <begin position="165"/>
        <end position="185"/>
    </location>
</feature>
<feature type="transmembrane region" description="Helical" evidence="1">
    <location>
        <begin position="37"/>
        <end position="62"/>
    </location>
</feature>
<keyword evidence="3" id="KW-1185">Reference proteome</keyword>
<dbReference type="EMBL" id="JPSL02000039">
    <property type="protein sequence ID" value="KGQ22076.2"/>
    <property type="molecule type" value="Genomic_DNA"/>
</dbReference>
<feature type="transmembrane region" description="Helical" evidence="1">
    <location>
        <begin position="254"/>
        <end position="277"/>
    </location>
</feature>